<dbReference type="CDD" id="cd01948">
    <property type="entry name" value="EAL"/>
    <property type="match status" value="1"/>
</dbReference>
<gene>
    <name evidence="3" type="ORF">FHS92_001959</name>
</gene>
<dbReference type="InterPro" id="IPR000160">
    <property type="entry name" value="GGDEF_dom"/>
</dbReference>
<dbReference type="InterPro" id="IPR001633">
    <property type="entry name" value="EAL_dom"/>
</dbReference>
<dbReference type="PROSITE" id="PS50883">
    <property type="entry name" value="EAL"/>
    <property type="match status" value="1"/>
</dbReference>
<sequence length="533" mass="58808">MAFGAGATFATTAIAAAQGVMWVAALTAILFAVALMITLGSARHHYRQLVSLARQICGSGSDTHQGGDPKGLMQQLASGAHILTLDAERLKHRTPRRHKVTGFPTRELLLAAMSEGQPSEHPRVLGVIELLDFDRLSAIDSTVATQILRETALRLSRMTGNRHLIAQIDRARFAIWFDEAPPGNIKSELHAICYALRDKVEIAEHAVFPQIRGAYVVELLPFSPPEMLERAIAALSQVTRGEIGLGKADPAERARAQFYLEQDLRQAVDRGQFELRYQPFVDAVAQRVCGAEALLRWQHPEHGLISPIEFMPIVEASGLAEEVGLWAMNAGCRDARRWEQQGVTDCVVAINLSAHQLDRADLDVIVRRTLDHHGLLAKQLELELTETVAAGDSSKAKTLFDSLHALGVSISIDDFGAGYSSLSYLKKLHFDKLKIDREFVSMVDSDPDSQAICQSIIALARGLGIAVLAEGVEREEEYHWLRRHGCTLFQGYYFARPMDLASFIAFATDDAHLRQLTDLSPAALQRRIMMSAL</sequence>
<evidence type="ECO:0000259" key="2">
    <source>
        <dbReference type="PROSITE" id="PS50883"/>
    </source>
</evidence>
<dbReference type="Gene3D" id="3.20.20.450">
    <property type="entry name" value="EAL domain"/>
    <property type="match status" value="1"/>
</dbReference>
<feature type="transmembrane region" description="Helical" evidence="1">
    <location>
        <begin position="25"/>
        <end position="42"/>
    </location>
</feature>
<comment type="caution">
    <text evidence="3">The sequence shown here is derived from an EMBL/GenBank/DDBJ whole genome shotgun (WGS) entry which is preliminary data.</text>
</comment>
<evidence type="ECO:0000313" key="4">
    <source>
        <dbReference type="Proteomes" id="UP000552700"/>
    </source>
</evidence>
<dbReference type="EMBL" id="JACIJP010000002">
    <property type="protein sequence ID" value="MBB6124230.1"/>
    <property type="molecule type" value="Genomic_DNA"/>
</dbReference>
<keyword evidence="1" id="KW-0472">Membrane</keyword>
<name>A0A841J0S3_9SPHN</name>
<dbReference type="InterPro" id="IPR050706">
    <property type="entry name" value="Cyclic-di-GMP_PDE-like"/>
</dbReference>
<keyword evidence="4" id="KW-1185">Reference proteome</keyword>
<dbReference type="PANTHER" id="PTHR33121">
    <property type="entry name" value="CYCLIC DI-GMP PHOSPHODIESTERASE PDEF"/>
    <property type="match status" value="1"/>
</dbReference>
<dbReference type="RefSeq" id="WP_184079979.1">
    <property type="nucleotide sequence ID" value="NZ_JACIJP010000002.1"/>
</dbReference>
<feature type="domain" description="EAL" evidence="2">
    <location>
        <begin position="257"/>
        <end position="511"/>
    </location>
</feature>
<dbReference type="SMART" id="SM00267">
    <property type="entry name" value="GGDEF"/>
    <property type="match status" value="1"/>
</dbReference>
<dbReference type="InterPro" id="IPR043128">
    <property type="entry name" value="Rev_trsase/Diguanyl_cyclase"/>
</dbReference>
<dbReference type="Pfam" id="PF00563">
    <property type="entry name" value="EAL"/>
    <property type="match status" value="1"/>
</dbReference>
<dbReference type="AlphaFoldDB" id="A0A841J0S3"/>
<proteinExistence type="predicted"/>
<organism evidence="3 4">
    <name type="scientific">Sphingobium subterraneum</name>
    <dbReference type="NCBI Taxonomy" id="627688"/>
    <lineage>
        <taxon>Bacteria</taxon>
        <taxon>Pseudomonadati</taxon>
        <taxon>Pseudomonadota</taxon>
        <taxon>Alphaproteobacteria</taxon>
        <taxon>Sphingomonadales</taxon>
        <taxon>Sphingomonadaceae</taxon>
        <taxon>Sphingobium</taxon>
    </lineage>
</organism>
<dbReference type="SMART" id="SM00052">
    <property type="entry name" value="EAL"/>
    <property type="match status" value="1"/>
</dbReference>
<dbReference type="InterPro" id="IPR035919">
    <property type="entry name" value="EAL_sf"/>
</dbReference>
<dbReference type="SUPFAM" id="SSF141868">
    <property type="entry name" value="EAL domain-like"/>
    <property type="match status" value="1"/>
</dbReference>
<keyword evidence="1" id="KW-0812">Transmembrane</keyword>
<evidence type="ECO:0000256" key="1">
    <source>
        <dbReference type="SAM" id="Phobius"/>
    </source>
</evidence>
<dbReference type="Proteomes" id="UP000552700">
    <property type="component" value="Unassembled WGS sequence"/>
</dbReference>
<protein>
    <submittedName>
        <fullName evidence="3">EAL domain-containing protein (Putative c-di-GMP-specific phosphodiesterase class I)/GGDEF domain-containing protein</fullName>
    </submittedName>
</protein>
<dbReference type="PANTHER" id="PTHR33121:SF70">
    <property type="entry name" value="SIGNALING PROTEIN YKOW"/>
    <property type="match status" value="1"/>
</dbReference>
<keyword evidence="1" id="KW-1133">Transmembrane helix</keyword>
<reference evidence="3 4" key="1">
    <citation type="submission" date="2020-08" db="EMBL/GenBank/DDBJ databases">
        <title>Genomic Encyclopedia of Type Strains, Phase IV (KMG-IV): sequencing the most valuable type-strain genomes for metagenomic binning, comparative biology and taxonomic classification.</title>
        <authorList>
            <person name="Goeker M."/>
        </authorList>
    </citation>
    <scope>NUCLEOTIDE SEQUENCE [LARGE SCALE GENOMIC DNA]</scope>
    <source>
        <strain evidence="3 4">DSM 102255</strain>
    </source>
</reference>
<evidence type="ECO:0000313" key="3">
    <source>
        <dbReference type="EMBL" id="MBB6124230.1"/>
    </source>
</evidence>
<dbReference type="GO" id="GO:0071111">
    <property type="term" value="F:cyclic-guanylate-specific phosphodiesterase activity"/>
    <property type="evidence" value="ECO:0007669"/>
    <property type="project" value="InterPro"/>
</dbReference>
<accession>A0A841J0S3</accession>
<dbReference type="Gene3D" id="3.30.70.270">
    <property type="match status" value="1"/>
</dbReference>